<evidence type="ECO:0000313" key="2">
    <source>
        <dbReference type="Proteomes" id="UP000293045"/>
    </source>
</evidence>
<dbReference type="AlphaFoldDB" id="A0A4Q9KXR0"/>
<organism evidence="1 2">
    <name type="scientific">Hamiltosporidium magnivora</name>
    <dbReference type="NCBI Taxonomy" id="148818"/>
    <lineage>
        <taxon>Eukaryota</taxon>
        <taxon>Fungi</taxon>
        <taxon>Fungi incertae sedis</taxon>
        <taxon>Microsporidia</taxon>
        <taxon>Dubosqiidae</taxon>
        <taxon>Hamiltosporidium</taxon>
    </lineage>
</organism>
<dbReference type="VEuPathDB" id="MicrosporidiaDB:CWI39_2194p0010"/>
<sequence>MKINFLYFIFYIILSFCKKEHRLNIINKLKAAPEDIPVSRSRLFGGMLEVGSKPFTSPYDPLSTGPYAHGGYYLPGSAFP</sequence>
<dbReference type="EMBL" id="PIXR01002194">
    <property type="protein sequence ID" value="TBT98979.1"/>
    <property type="molecule type" value="Genomic_DNA"/>
</dbReference>
<reference evidence="1 2" key="1">
    <citation type="submission" date="2017-12" db="EMBL/GenBank/DDBJ databases">
        <authorList>
            <person name="Pombert J.-F."/>
            <person name="Haag K.L."/>
            <person name="Ebert D."/>
        </authorList>
    </citation>
    <scope>NUCLEOTIDE SEQUENCE [LARGE SCALE GENOMIC DNA]</scope>
    <source>
        <strain evidence="1">IL-BN-2</strain>
    </source>
</reference>
<evidence type="ECO:0000313" key="1">
    <source>
        <dbReference type="EMBL" id="TBT98979.1"/>
    </source>
</evidence>
<comment type="caution">
    <text evidence="1">The sequence shown here is derived from an EMBL/GenBank/DDBJ whole genome shotgun (WGS) entry which is preliminary data.</text>
</comment>
<proteinExistence type="predicted"/>
<dbReference type="Proteomes" id="UP000293045">
    <property type="component" value="Unassembled WGS sequence"/>
</dbReference>
<accession>A0A4Q9KXR0</accession>
<protein>
    <submittedName>
        <fullName evidence="1">Uncharacterized protein</fullName>
    </submittedName>
</protein>
<name>A0A4Q9KXR0_9MICR</name>
<gene>
    <name evidence="1" type="ORF">CWI39_2194p0010</name>
</gene>